<dbReference type="GO" id="GO:0016829">
    <property type="term" value="F:lyase activity"/>
    <property type="evidence" value="ECO:0007669"/>
    <property type="project" value="UniProtKB-KW"/>
</dbReference>
<sequence length="197" mass="22524">MKLKNIGVLGFQGDFVEHIETTKKALNKLSFEGNIIMVKTKDKLQNLDGLIIPGGESTTLQTLCIKNGLWEDMKRIKYIYGTCAGAILLAKKVLHKTKNQQTLELMDIEIDRNAYGGQISSFEKKIKTKLGNFDAVFIRSPRITKTGKNIVIIAKERNEVLACEQRDKDKYYLVSCFHPELTTTIFHEYFLKKIYSQ</sequence>
<dbReference type="InterPro" id="IPR029062">
    <property type="entry name" value="Class_I_gatase-like"/>
</dbReference>
<feature type="active site" description="Charge relay system" evidence="7">
    <location>
        <position position="180"/>
    </location>
</feature>
<dbReference type="SUPFAM" id="SSF52317">
    <property type="entry name" value="Class I glutamine amidotransferase-like"/>
    <property type="match status" value="1"/>
</dbReference>
<dbReference type="Proteomes" id="UP000177418">
    <property type="component" value="Unassembled WGS sequence"/>
</dbReference>
<feature type="binding site" evidence="8">
    <location>
        <position position="112"/>
    </location>
    <ligand>
        <name>L-glutamine</name>
        <dbReference type="ChEBI" id="CHEBI:58359"/>
    </ligand>
</feature>
<organism evidence="9 10">
    <name type="scientific">Candidatus Roizmanbacteria bacterium RIFCSPLOWO2_02_FULL_36_11</name>
    <dbReference type="NCBI Taxonomy" id="1802071"/>
    <lineage>
        <taxon>Bacteria</taxon>
        <taxon>Candidatus Roizmaniibacteriota</taxon>
    </lineage>
</organism>
<evidence type="ECO:0000256" key="2">
    <source>
        <dbReference type="ARBA" id="ARBA00012918"/>
    </source>
</evidence>
<reference evidence="9 10" key="1">
    <citation type="journal article" date="2016" name="Nat. Commun.">
        <title>Thousands of microbial genomes shed light on interconnected biogeochemical processes in an aquifer system.</title>
        <authorList>
            <person name="Anantharaman K."/>
            <person name="Brown C.T."/>
            <person name="Hug L.A."/>
            <person name="Sharon I."/>
            <person name="Castelle C.J."/>
            <person name="Probst A.J."/>
            <person name="Thomas B.C."/>
            <person name="Singh A."/>
            <person name="Wilkins M.J."/>
            <person name="Karaoz U."/>
            <person name="Brodie E.L."/>
            <person name="Williams K.H."/>
            <person name="Hubbard S.S."/>
            <person name="Banfield J.F."/>
        </authorList>
    </citation>
    <scope>NUCLEOTIDE SEQUENCE [LARGE SCALE GENOMIC DNA]</scope>
</reference>
<dbReference type="InterPro" id="IPR002161">
    <property type="entry name" value="PdxT/SNO"/>
</dbReference>
<dbReference type="PIRSF" id="PIRSF005639">
    <property type="entry name" value="Glut_amidoT_SNO"/>
    <property type="match status" value="1"/>
</dbReference>
<dbReference type="Gene3D" id="3.40.50.880">
    <property type="match status" value="1"/>
</dbReference>
<feature type="binding site" evidence="8">
    <location>
        <begin position="138"/>
        <end position="139"/>
    </location>
    <ligand>
        <name>L-glutamine</name>
        <dbReference type="ChEBI" id="CHEBI:58359"/>
    </ligand>
</feature>
<dbReference type="PROSITE" id="PS01236">
    <property type="entry name" value="PDXT_SNO_1"/>
    <property type="match status" value="1"/>
</dbReference>
<dbReference type="EC" id="3.5.1.2" evidence="2"/>
<evidence type="ECO:0000256" key="1">
    <source>
        <dbReference type="ARBA" id="ARBA00008345"/>
    </source>
</evidence>
<dbReference type="PROSITE" id="PS51273">
    <property type="entry name" value="GATASE_TYPE_1"/>
    <property type="match status" value="1"/>
</dbReference>
<dbReference type="PANTHER" id="PTHR31559">
    <property type="entry name" value="PYRIDOXAL 5'-PHOSPHATE SYNTHASE SUBUNIT SNO"/>
    <property type="match status" value="1"/>
</dbReference>
<dbReference type="Pfam" id="PF01174">
    <property type="entry name" value="SNO"/>
    <property type="match status" value="1"/>
</dbReference>
<dbReference type="NCBIfam" id="TIGR03800">
    <property type="entry name" value="PLP_synth_Pdx2"/>
    <property type="match status" value="1"/>
</dbReference>
<dbReference type="InterPro" id="IPR021196">
    <property type="entry name" value="PdxT/SNO_CS"/>
</dbReference>
<name>A0A1F7JCE6_9BACT</name>
<evidence type="ECO:0000256" key="4">
    <source>
        <dbReference type="ARBA" id="ARBA00022962"/>
    </source>
</evidence>
<dbReference type="GO" id="GO:0042823">
    <property type="term" value="P:pyridoxal phosphate biosynthetic process"/>
    <property type="evidence" value="ECO:0007669"/>
    <property type="project" value="InterPro"/>
</dbReference>
<keyword evidence="5" id="KW-0456">Lyase</keyword>
<keyword evidence="4" id="KW-0315">Glutamine amidotransferase</keyword>
<accession>A0A1F7JCE6</accession>
<evidence type="ECO:0000256" key="3">
    <source>
        <dbReference type="ARBA" id="ARBA00022801"/>
    </source>
</evidence>
<evidence type="ECO:0000256" key="7">
    <source>
        <dbReference type="PIRSR" id="PIRSR005639-1"/>
    </source>
</evidence>
<evidence type="ECO:0000256" key="5">
    <source>
        <dbReference type="ARBA" id="ARBA00023239"/>
    </source>
</evidence>
<feature type="active site" description="Charge relay system" evidence="7">
    <location>
        <position position="178"/>
    </location>
</feature>
<comment type="catalytic activity">
    <reaction evidence="6">
        <text>L-glutamine + H2O = L-glutamate + NH4(+)</text>
        <dbReference type="Rhea" id="RHEA:15889"/>
        <dbReference type="ChEBI" id="CHEBI:15377"/>
        <dbReference type="ChEBI" id="CHEBI:28938"/>
        <dbReference type="ChEBI" id="CHEBI:29985"/>
        <dbReference type="ChEBI" id="CHEBI:58359"/>
        <dbReference type="EC" id="3.5.1.2"/>
    </reaction>
</comment>
<protein>
    <recommendedName>
        <fullName evidence="2">glutaminase</fullName>
        <ecNumber evidence="2">3.5.1.2</ecNumber>
    </recommendedName>
</protein>
<evidence type="ECO:0000313" key="10">
    <source>
        <dbReference type="Proteomes" id="UP000177418"/>
    </source>
</evidence>
<dbReference type="EMBL" id="MGAV01000021">
    <property type="protein sequence ID" value="OGK53281.1"/>
    <property type="molecule type" value="Genomic_DNA"/>
</dbReference>
<evidence type="ECO:0000313" key="9">
    <source>
        <dbReference type="EMBL" id="OGK53281.1"/>
    </source>
</evidence>
<feature type="active site" description="Nucleophile" evidence="7">
    <location>
        <position position="83"/>
    </location>
</feature>
<dbReference type="AlphaFoldDB" id="A0A1F7JCE6"/>
<dbReference type="GO" id="GO:0008614">
    <property type="term" value="P:pyridoxine metabolic process"/>
    <property type="evidence" value="ECO:0007669"/>
    <property type="project" value="TreeGrafter"/>
</dbReference>
<dbReference type="GO" id="GO:1903600">
    <property type="term" value="C:glutaminase complex"/>
    <property type="evidence" value="ECO:0007669"/>
    <property type="project" value="TreeGrafter"/>
</dbReference>
<evidence type="ECO:0000256" key="6">
    <source>
        <dbReference type="ARBA" id="ARBA00049534"/>
    </source>
</evidence>
<proteinExistence type="inferred from homology"/>
<evidence type="ECO:0000256" key="8">
    <source>
        <dbReference type="PIRSR" id="PIRSR005639-2"/>
    </source>
</evidence>
<comment type="caution">
    <text evidence="9">The sequence shown here is derived from an EMBL/GenBank/DDBJ whole genome shotgun (WGS) entry which is preliminary data.</text>
</comment>
<keyword evidence="3" id="KW-0378">Hydrolase</keyword>
<dbReference type="GO" id="GO:0005829">
    <property type="term" value="C:cytosol"/>
    <property type="evidence" value="ECO:0007669"/>
    <property type="project" value="TreeGrafter"/>
</dbReference>
<dbReference type="PROSITE" id="PS51130">
    <property type="entry name" value="PDXT_SNO_2"/>
    <property type="match status" value="1"/>
</dbReference>
<gene>
    <name evidence="9" type="ORF">A3H78_03170</name>
</gene>
<dbReference type="PANTHER" id="PTHR31559:SF0">
    <property type="entry name" value="PYRIDOXAL 5'-PHOSPHATE SYNTHASE SUBUNIT SNO1-RELATED"/>
    <property type="match status" value="1"/>
</dbReference>
<dbReference type="GO" id="GO:0004359">
    <property type="term" value="F:glutaminase activity"/>
    <property type="evidence" value="ECO:0007669"/>
    <property type="project" value="UniProtKB-EC"/>
</dbReference>
<comment type="similarity">
    <text evidence="1">Belongs to the glutaminase PdxT/SNO family.</text>
</comment>
<feature type="binding site" evidence="8">
    <location>
        <begin position="55"/>
        <end position="57"/>
    </location>
    <ligand>
        <name>L-glutamine</name>
        <dbReference type="ChEBI" id="CHEBI:58359"/>
    </ligand>
</feature>